<proteinExistence type="predicted"/>
<sequence length="620" mass="71329">MEGSYLSAQENQPIPERLIPRSNSTSNLFALSSTFSKLNVRNDADYNYSNPNKKRHIYNSEIDCRSVTAARKFPVRSCSMTAAQQRKRTALFTVRERNSYHEGFNNDQDYVNQYQKPQYTFGVYKELTPYQLQRSKMKTSFQFPNGEIYKPKIDGKCTHSLKKPELNSRDSSLFKFSEKKGRHLSKDFVGPHNGTSVIHIPPNDTGYGVNSLELNTSVPSTIKSSVSSTSPISAVNTLTSLPESQTDDDDGYENKTVTISYCFENTVNEKHGSHIEKLDLSTKEKTKPTTNSGLFDRRKKTIPGTEKYRCIKSQSKLKLGSVLKKLWRTSGNSNTKHGKKDTKRRKIPIDDIVTHSDGNSEAESDIELMDANLDGIEFDDDETLMDTDSIFDDLLSKENDKYDSRRRQLEIRQKLHETSHNDDGKVSFRDTEKHNVNEGLIDKTIIEEFSKLGEYIIDTRNQPPPRSSKRPSLDDNESARYFYNISTDLRQSLSGPISLPMHVGNDMVNRLRNDWEYIRFEDRRNSLPDSSFDKVETPPKPIKKDVRFAKEVCLASTWSSNAYERANPEFIMNRHRLLWMMKVHPSMNSAMNEIKLELNSYKKNEMVVHENSKCFTHYLI</sequence>
<gene>
    <name evidence="2" type="primary">AFR1_1</name>
    <name evidence="2" type="ORF">GRS66_000827</name>
</gene>
<evidence type="ECO:0000256" key="1">
    <source>
        <dbReference type="SAM" id="MobiDB-lite"/>
    </source>
</evidence>
<dbReference type="Proteomes" id="UP000501346">
    <property type="component" value="Chromosome ScIV"/>
</dbReference>
<dbReference type="EMBL" id="CP048985">
    <property type="protein sequence ID" value="QID78612.1"/>
    <property type="molecule type" value="Genomic_DNA"/>
</dbReference>
<accession>A0A6C1DNJ5</accession>
<keyword evidence="3" id="KW-1185">Reference proteome</keyword>
<reference evidence="2 3" key="1">
    <citation type="journal article" date="2019" name="BMC Genomics">
        <title>Chromosome level assembly and comparative genome analysis confirm lager-brewing yeasts originated from a single hybridization.</title>
        <authorList>
            <person name="Salazar A.N."/>
            <person name="Gorter de Vries A.R."/>
            <person name="van den Broek M."/>
            <person name="Brouwers N."/>
            <person name="de la Torre Cortes P."/>
            <person name="Kuijpers N.G.A."/>
            <person name="Daran J.G."/>
            <person name="Abeel T."/>
        </authorList>
    </citation>
    <scope>NUCLEOTIDE SEQUENCE [LARGE SCALE GENOMIC DNA]</scope>
    <source>
        <strain evidence="2 3">CBS 1483</strain>
    </source>
</reference>
<name>A0A6C1DNJ5_SACPS</name>
<feature type="region of interest" description="Disordered" evidence="1">
    <location>
        <begin position="1"/>
        <end position="20"/>
    </location>
</feature>
<dbReference type="AlphaFoldDB" id="A0A6C1DNJ5"/>
<organism evidence="2 3">
    <name type="scientific">Saccharomyces pastorianus</name>
    <name type="common">Lager yeast</name>
    <name type="synonym">Saccharomyces cerevisiae x Saccharomyces eubayanus</name>
    <dbReference type="NCBI Taxonomy" id="27292"/>
    <lineage>
        <taxon>Eukaryota</taxon>
        <taxon>Fungi</taxon>
        <taxon>Dikarya</taxon>
        <taxon>Ascomycota</taxon>
        <taxon>Saccharomycotina</taxon>
        <taxon>Saccharomycetes</taxon>
        <taxon>Saccharomycetales</taxon>
        <taxon>Saccharomycetaceae</taxon>
        <taxon>Saccharomyces</taxon>
    </lineage>
</organism>
<dbReference type="OrthoDB" id="5563016at2759"/>
<evidence type="ECO:0000313" key="2">
    <source>
        <dbReference type="EMBL" id="QID78612.1"/>
    </source>
</evidence>
<evidence type="ECO:0000313" key="3">
    <source>
        <dbReference type="Proteomes" id="UP000501346"/>
    </source>
</evidence>
<protein>
    <submittedName>
        <fullName evidence="2">Cytoskeletal protein</fullName>
    </submittedName>
</protein>
<feature type="compositionally biased region" description="Polar residues" evidence="1">
    <location>
        <begin position="1"/>
        <end position="12"/>
    </location>
</feature>